<organism evidence="2 3">
    <name type="scientific">Rhizomicrobium electricum</name>
    <dbReference type="NCBI Taxonomy" id="480070"/>
    <lineage>
        <taxon>Bacteria</taxon>
        <taxon>Pseudomonadati</taxon>
        <taxon>Pseudomonadota</taxon>
        <taxon>Alphaproteobacteria</taxon>
        <taxon>Micropepsales</taxon>
        <taxon>Micropepsaceae</taxon>
        <taxon>Rhizomicrobium</taxon>
    </lineage>
</organism>
<sequence length="156" mass="16231">MTGKTTGIVLGAMIAGVSAGAAPADHYTVGDLAKAMEALKAKAAATGGAADTLATYNNHHTMLSYRTKDGTAEIHARYADMFYIVRGKATLVTEGTLEGGHEESPGEVRGSRVAGGKTTMLGEGDVVHIPAGTPHQLLIAPGEELLYFVIKIKEHD</sequence>
<evidence type="ECO:0000313" key="2">
    <source>
        <dbReference type="EMBL" id="GAA0576349.1"/>
    </source>
</evidence>
<feature type="signal peptide" evidence="1">
    <location>
        <begin position="1"/>
        <end position="21"/>
    </location>
</feature>
<gene>
    <name evidence="2" type="ORF">GCM10008942_26480</name>
</gene>
<keyword evidence="1" id="KW-0732">Signal</keyword>
<feature type="chain" id="PRO_5045392721" description="Cupin domain-containing protein" evidence="1">
    <location>
        <begin position="22"/>
        <end position="156"/>
    </location>
</feature>
<dbReference type="InterPro" id="IPR011051">
    <property type="entry name" value="RmlC_Cupin_sf"/>
</dbReference>
<dbReference type="EMBL" id="BAAADD010000007">
    <property type="protein sequence ID" value="GAA0576349.1"/>
    <property type="molecule type" value="Genomic_DNA"/>
</dbReference>
<comment type="caution">
    <text evidence="2">The sequence shown here is derived from an EMBL/GenBank/DDBJ whole genome shotgun (WGS) entry which is preliminary data.</text>
</comment>
<keyword evidence="3" id="KW-1185">Reference proteome</keyword>
<name>A0ABP3PXH5_9PROT</name>
<reference evidence="3" key="1">
    <citation type="journal article" date="2019" name="Int. J. Syst. Evol. Microbiol.">
        <title>The Global Catalogue of Microorganisms (GCM) 10K type strain sequencing project: providing services to taxonomists for standard genome sequencing and annotation.</title>
        <authorList>
            <consortium name="The Broad Institute Genomics Platform"/>
            <consortium name="The Broad Institute Genome Sequencing Center for Infectious Disease"/>
            <person name="Wu L."/>
            <person name="Ma J."/>
        </authorList>
    </citation>
    <scope>NUCLEOTIDE SEQUENCE [LARGE SCALE GENOMIC DNA]</scope>
    <source>
        <strain evidence="3">JCM 15089</strain>
    </source>
</reference>
<dbReference type="Gene3D" id="2.60.120.10">
    <property type="entry name" value="Jelly Rolls"/>
    <property type="match status" value="1"/>
</dbReference>
<accession>A0ABP3PXH5</accession>
<evidence type="ECO:0008006" key="4">
    <source>
        <dbReference type="Google" id="ProtNLM"/>
    </source>
</evidence>
<protein>
    <recommendedName>
        <fullName evidence="4">Cupin domain-containing protein</fullName>
    </recommendedName>
</protein>
<dbReference type="RefSeq" id="WP_166936511.1">
    <property type="nucleotide sequence ID" value="NZ_BAAADD010000007.1"/>
</dbReference>
<dbReference type="Proteomes" id="UP001499951">
    <property type="component" value="Unassembled WGS sequence"/>
</dbReference>
<evidence type="ECO:0000256" key="1">
    <source>
        <dbReference type="SAM" id="SignalP"/>
    </source>
</evidence>
<proteinExistence type="predicted"/>
<evidence type="ECO:0000313" key="3">
    <source>
        <dbReference type="Proteomes" id="UP001499951"/>
    </source>
</evidence>
<dbReference type="SUPFAM" id="SSF51182">
    <property type="entry name" value="RmlC-like cupins"/>
    <property type="match status" value="1"/>
</dbReference>
<dbReference type="InterPro" id="IPR014710">
    <property type="entry name" value="RmlC-like_jellyroll"/>
</dbReference>